<evidence type="ECO:0000256" key="8">
    <source>
        <dbReference type="HAMAP-Rule" id="MF_01521"/>
    </source>
</evidence>
<dbReference type="Proteomes" id="UP000176413">
    <property type="component" value="Unassembled WGS sequence"/>
</dbReference>
<gene>
    <name evidence="8" type="primary">mntP</name>
    <name evidence="9" type="ORF">A3D53_03720</name>
</gene>
<accession>A0A1F6MBR3</accession>
<keyword evidence="1 8" id="KW-0813">Transport</keyword>
<dbReference type="GO" id="GO:0005886">
    <property type="term" value="C:plasma membrane"/>
    <property type="evidence" value="ECO:0007669"/>
    <property type="project" value="UniProtKB-SubCell"/>
</dbReference>
<keyword evidence="2 8" id="KW-1003">Cell membrane</keyword>
<dbReference type="GO" id="GO:0005384">
    <property type="term" value="F:manganese ion transmembrane transporter activity"/>
    <property type="evidence" value="ECO:0007669"/>
    <property type="project" value="UniProtKB-UniRule"/>
</dbReference>
<evidence type="ECO:0000256" key="1">
    <source>
        <dbReference type="ARBA" id="ARBA00022448"/>
    </source>
</evidence>
<feature type="transmembrane region" description="Helical" evidence="8">
    <location>
        <begin position="135"/>
        <end position="154"/>
    </location>
</feature>
<protein>
    <recommendedName>
        <fullName evidence="8">Putative manganese efflux pump MntP</fullName>
    </recommendedName>
</protein>
<evidence type="ECO:0000256" key="3">
    <source>
        <dbReference type="ARBA" id="ARBA00022692"/>
    </source>
</evidence>
<feature type="transmembrane region" description="Helical" evidence="8">
    <location>
        <begin position="106"/>
        <end position="129"/>
    </location>
</feature>
<dbReference type="AlphaFoldDB" id="A0A1F6MBR3"/>
<feature type="transmembrane region" description="Helical" evidence="8">
    <location>
        <begin position="38"/>
        <end position="57"/>
    </location>
</feature>
<comment type="caution">
    <text evidence="9">The sequence shown here is derived from an EMBL/GenBank/DDBJ whole genome shotgun (WGS) entry which is preliminary data.</text>
</comment>
<reference evidence="9 10" key="1">
    <citation type="journal article" date="2016" name="Nat. Commun.">
        <title>Thousands of microbial genomes shed light on interconnected biogeochemical processes in an aquifer system.</title>
        <authorList>
            <person name="Anantharaman K."/>
            <person name="Brown C.T."/>
            <person name="Hug L.A."/>
            <person name="Sharon I."/>
            <person name="Castelle C.J."/>
            <person name="Probst A.J."/>
            <person name="Thomas B.C."/>
            <person name="Singh A."/>
            <person name="Wilkins M.J."/>
            <person name="Karaoz U."/>
            <person name="Brodie E.L."/>
            <person name="Williams K.H."/>
            <person name="Hubbard S.S."/>
            <person name="Banfield J.F."/>
        </authorList>
    </citation>
    <scope>NUCLEOTIDE SEQUENCE [LARGE SCALE GENOMIC DNA]</scope>
</reference>
<comment type="function">
    <text evidence="8">Probably functions as a manganese efflux pump.</text>
</comment>
<keyword evidence="6 8" id="KW-0472">Membrane</keyword>
<organism evidence="9 10">
    <name type="scientific">Candidatus Magasanikbacteria bacterium RIFCSPHIGHO2_02_FULL_45_10</name>
    <dbReference type="NCBI Taxonomy" id="1798679"/>
    <lineage>
        <taxon>Bacteria</taxon>
        <taxon>Candidatus Magasanikiibacteriota</taxon>
    </lineage>
</organism>
<feature type="transmembrane region" description="Helical" evidence="8">
    <location>
        <begin position="6"/>
        <end position="26"/>
    </location>
</feature>
<dbReference type="InterPro" id="IPR003810">
    <property type="entry name" value="Mntp/YtaF"/>
</dbReference>
<keyword evidence="4 8" id="KW-1133">Transmembrane helix</keyword>
<dbReference type="InterPro" id="IPR022929">
    <property type="entry name" value="Put_MntP"/>
</dbReference>
<keyword evidence="3 8" id="KW-0812">Transmembrane</keyword>
<feature type="transmembrane region" description="Helical" evidence="8">
    <location>
        <begin position="63"/>
        <end position="85"/>
    </location>
</feature>
<sequence length="184" mass="20269">MSLFEIILTAISLSLDAVAVSIAAGAMRQLSIKQALKVGFFFGAFQGVMPLVGWVLGYNFADYFSRFGALIGFIALFTLGCKLLYESLKKPNKQEINKERHITETKILSILALTTSMDALVIGITFNFIFVNIPLASSIIGLITFLFCILGIYFGKKSRQLLGNRIEIVGAVILMLLAFKILLF</sequence>
<proteinExistence type="inferred from homology"/>
<evidence type="ECO:0000313" key="9">
    <source>
        <dbReference type="EMBL" id="OGH69102.1"/>
    </source>
</evidence>
<feature type="transmembrane region" description="Helical" evidence="8">
    <location>
        <begin position="166"/>
        <end position="183"/>
    </location>
</feature>
<evidence type="ECO:0000256" key="5">
    <source>
        <dbReference type="ARBA" id="ARBA00023065"/>
    </source>
</evidence>
<dbReference type="EMBL" id="MFQA01000016">
    <property type="protein sequence ID" value="OGH69102.1"/>
    <property type="molecule type" value="Genomic_DNA"/>
</dbReference>
<keyword evidence="7 8" id="KW-0464">Manganese</keyword>
<evidence type="ECO:0000256" key="6">
    <source>
        <dbReference type="ARBA" id="ARBA00023136"/>
    </source>
</evidence>
<dbReference type="Pfam" id="PF02659">
    <property type="entry name" value="Mntp"/>
    <property type="match status" value="1"/>
</dbReference>
<evidence type="ECO:0000313" key="10">
    <source>
        <dbReference type="Proteomes" id="UP000176413"/>
    </source>
</evidence>
<comment type="subcellular location">
    <subcellularLocation>
        <location evidence="8">Cell membrane</location>
        <topology evidence="8">Multi-pass membrane protein</topology>
    </subcellularLocation>
</comment>
<name>A0A1F6MBR3_9BACT</name>
<keyword evidence="5 8" id="KW-0406">Ion transport</keyword>
<evidence type="ECO:0000256" key="4">
    <source>
        <dbReference type="ARBA" id="ARBA00022989"/>
    </source>
</evidence>
<dbReference type="PANTHER" id="PTHR35529:SF1">
    <property type="entry name" value="MANGANESE EFFLUX PUMP MNTP-RELATED"/>
    <property type="match status" value="1"/>
</dbReference>
<evidence type="ECO:0000256" key="7">
    <source>
        <dbReference type="ARBA" id="ARBA00023211"/>
    </source>
</evidence>
<comment type="similarity">
    <text evidence="8">Belongs to the MntP (TC 9.B.29) family.</text>
</comment>
<dbReference type="HAMAP" id="MF_01521">
    <property type="entry name" value="MntP_pump"/>
    <property type="match status" value="1"/>
</dbReference>
<evidence type="ECO:0000256" key="2">
    <source>
        <dbReference type="ARBA" id="ARBA00022475"/>
    </source>
</evidence>
<dbReference type="PANTHER" id="PTHR35529">
    <property type="entry name" value="MANGANESE EFFLUX PUMP MNTP-RELATED"/>
    <property type="match status" value="1"/>
</dbReference>